<accession>A0A6J4P8Q4</accession>
<proteinExistence type="predicted"/>
<feature type="non-terminal residue" evidence="1">
    <location>
        <position position="117"/>
    </location>
</feature>
<protein>
    <submittedName>
        <fullName evidence="1">Uncharacterized protein</fullName>
    </submittedName>
</protein>
<name>A0A6J4P8Q4_9ACTN</name>
<sequence>WRRRAPSVMCWLPTSKRAGTTTSKRSCAKSSCLLRFKRGRTWWVCGSSCVPPPINPRDAHAPGSCSSRGLRRWTTGTSSLFSMRRTASRRHVNICSTSRTWWRANRLPTRSTASPHC</sequence>
<feature type="non-terminal residue" evidence="1">
    <location>
        <position position="1"/>
    </location>
</feature>
<organism evidence="1">
    <name type="scientific">uncultured Nocardioides sp</name>
    <dbReference type="NCBI Taxonomy" id="198441"/>
    <lineage>
        <taxon>Bacteria</taxon>
        <taxon>Bacillati</taxon>
        <taxon>Actinomycetota</taxon>
        <taxon>Actinomycetes</taxon>
        <taxon>Propionibacteriales</taxon>
        <taxon>Nocardioidaceae</taxon>
        <taxon>Nocardioides</taxon>
        <taxon>environmental samples</taxon>
    </lineage>
</organism>
<dbReference type="EMBL" id="CADCUN010000255">
    <property type="protein sequence ID" value="CAA9405854.1"/>
    <property type="molecule type" value="Genomic_DNA"/>
</dbReference>
<dbReference type="AlphaFoldDB" id="A0A6J4P8Q4"/>
<evidence type="ECO:0000313" key="1">
    <source>
        <dbReference type="EMBL" id="CAA9405854.1"/>
    </source>
</evidence>
<reference evidence="1" key="1">
    <citation type="submission" date="2020-02" db="EMBL/GenBank/DDBJ databases">
        <authorList>
            <person name="Meier V. D."/>
        </authorList>
    </citation>
    <scope>NUCLEOTIDE SEQUENCE</scope>
    <source>
        <strain evidence="1">AVDCRST_MAG60</strain>
    </source>
</reference>
<gene>
    <name evidence="1" type="ORF">AVDCRST_MAG60-2366</name>
</gene>